<dbReference type="Proteomes" id="UP000289954">
    <property type="component" value="Unassembled WGS sequence"/>
</dbReference>
<keyword evidence="1" id="KW-0472">Membrane</keyword>
<evidence type="ECO:0000313" key="3">
    <source>
        <dbReference type="Proteomes" id="UP000289954"/>
    </source>
</evidence>
<gene>
    <name evidence="2" type="ORF">CBZ_13780</name>
</gene>
<dbReference type="EMBL" id="BIMR01000090">
    <property type="protein sequence ID" value="GCE76322.1"/>
    <property type="molecule type" value="Genomic_DNA"/>
</dbReference>
<keyword evidence="1" id="KW-1133">Transmembrane helix</keyword>
<keyword evidence="3" id="KW-1185">Reference proteome</keyword>
<organism evidence="2 3">
    <name type="scientific">Cellulomonas biazotea</name>
    <dbReference type="NCBI Taxonomy" id="1709"/>
    <lineage>
        <taxon>Bacteria</taxon>
        <taxon>Bacillati</taxon>
        <taxon>Actinomycetota</taxon>
        <taxon>Actinomycetes</taxon>
        <taxon>Micrococcales</taxon>
        <taxon>Cellulomonadaceae</taxon>
        <taxon>Cellulomonas</taxon>
    </lineage>
</organism>
<evidence type="ECO:0000313" key="2">
    <source>
        <dbReference type="EMBL" id="GCE76322.1"/>
    </source>
</evidence>
<sequence>MHDAPSPRTPVVPAPGPSLVTVRGAGVARRLPHRRRSTRRALAAHVAATAATAVLAAGIVAVLAAVPAIGTPAAPPARSTPTAPLMPAAHASALASLGTAAAARGTSVAPRATDLPHGVPTGVETAAALAEVLADTTGDVAWSLAPADGPLGAGRANFSYDVAPGDVVHDAVVVTNRSDAPLTLTVYGTDAFTTPAGHLDLLTADEEPADLGAWLALDVPGGQVVVEPRASTTVPFVLTVPADAAPGDHAGGVVTSFLSAATGSTVARDNRLALRVHARVAGDLAPGLSVRDVRVRYEGTANPFGAGRTVVTYRLVNTGNARLLPAEAVTVAGPGDVGARTSPVTALPEVLAGSSLEREVVLPGVRPTVRLTADVAVTGEVVGIGGGDTAADRSSAATWAVPWTLLVVVLLVVAGAVAVPLVRSRGRTGEDRAPRS</sequence>
<evidence type="ECO:0000256" key="1">
    <source>
        <dbReference type="SAM" id="Phobius"/>
    </source>
</evidence>
<name>A0A402DQA5_9CELL</name>
<accession>A0A402DQA5</accession>
<proteinExistence type="predicted"/>
<feature type="transmembrane region" description="Helical" evidence="1">
    <location>
        <begin position="42"/>
        <end position="66"/>
    </location>
</feature>
<evidence type="ECO:0008006" key="4">
    <source>
        <dbReference type="Google" id="ProtNLM"/>
    </source>
</evidence>
<dbReference type="AlphaFoldDB" id="A0A402DQA5"/>
<feature type="transmembrane region" description="Helical" evidence="1">
    <location>
        <begin position="399"/>
        <end position="422"/>
    </location>
</feature>
<reference evidence="2 3" key="1">
    <citation type="submission" date="2019-01" db="EMBL/GenBank/DDBJ databases">
        <title>Draft genome sequence of Cellulomonas takizawaensis strain TKZ-21.</title>
        <authorList>
            <person name="Yamamura H."/>
            <person name="Hayashi T."/>
            <person name="Hamada M."/>
            <person name="Serisawa Y."/>
            <person name="Matsuyama K."/>
            <person name="Nakagawa Y."/>
            <person name="Otoguro M."/>
            <person name="Yanagida F."/>
            <person name="Hayakawa M."/>
        </authorList>
    </citation>
    <scope>NUCLEOTIDE SEQUENCE [LARGE SCALE GENOMIC DNA]</scope>
    <source>
        <strain evidence="2 3">NBRC12680</strain>
    </source>
</reference>
<keyword evidence="1" id="KW-0812">Transmembrane</keyword>
<protein>
    <recommendedName>
        <fullName evidence="4">DUF916 domain-containing protein</fullName>
    </recommendedName>
</protein>
<comment type="caution">
    <text evidence="2">The sequence shown here is derived from an EMBL/GenBank/DDBJ whole genome shotgun (WGS) entry which is preliminary data.</text>
</comment>